<comment type="caution">
    <text evidence="1">The sequence shown here is derived from an EMBL/GenBank/DDBJ whole genome shotgun (WGS) entry which is preliminary data.</text>
</comment>
<proteinExistence type="predicted"/>
<protein>
    <recommendedName>
        <fullName evidence="3">Tail terminator</fullName>
    </recommendedName>
</protein>
<reference evidence="1 2" key="1">
    <citation type="journal article" date="2009" name="Int. J. Syst. Evol. Microbiol.">
        <title>Transfer of Teichococcus ludipueritiae and Muricoccus roseus to the genus Roseomonas, as Roseomonas ludipueritiae comb. nov. and Roseomonas rosea comb. nov., respectively, and emended description of the genus Roseomonas.</title>
        <authorList>
            <person name="Sanchez-Porro C."/>
            <person name="Gallego V."/>
            <person name="Busse H.J."/>
            <person name="Kampfer P."/>
            <person name="Ventosa A."/>
        </authorList>
    </citation>
    <scope>NUCLEOTIDE SEQUENCE [LARGE SCALE GENOMIC DNA]</scope>
    <source>
        <strain evidence="1 2">DSM 14915</strain>
    </source>
</reference>
<keyword evidence="2" id="KW-1185">Reference proteome</keyword>
<dbReference type="InterPro" id="IPR025395">
    <property type="entry name" value="Phage_tail_terminator-like"/>
</dbReference>
<dbReference type="EMBL" id="JACTUZ010000084">
    <property type="protein sequence ID" value="MBC9178567.1"/>
    <property type="molecule type" value="Genomic_DNA"/>
</dbReference>
<evidence type="ECO:0000313" key="1">
    <source>
        <dbReference type="EMBL" id="MBC9178567.1"/>
    </source>
</evidence>
<dbReference type="Proteomes" id="UP000603940">
    <property type="component" value="Unassembled WGS sequence"/>
</dbReference>
<evidence type="ECO:0000313" key="2">
    <source>
        <dbReference type="Proteomes" id="UP000603940"/>
    </source>
</evidence>
<dbReference type="RefSeq" id="WP_187779657.1">
    <property type="nucleotide sequence ID" value="NZ_JACTUZ010000084.1"/>
</dbReference>
<evidence type="ECO:0008006" key="3">
    <source>
        <dbReference type="Google" id="ProtNLM"/>
    </source>
</evidence>
<gene>
    <name evidence="1" type="ORF">IBL25_16600</name>
</gene>
<sequence length="125" mass="14017">MAEQQKGLLPPIEWPNETFTRPVAMPFLSVSMTGDAALPAELGPNPVWVEEGTLTVQLHIPRGQGTDMARNLAYRIVRLFRAVRGGPVKYRRTSIGSGERDPKDPQGNWWLLPVYVDFEFDDLPA</sequence>
<organism evidence="1 2">
    <name type="scientific">Pseudoroseomonas ludipueritiae</name>
    <dbReference type="NCBI Taxonomy" id="198093"/>
    <lineage>
        <taxon>Bacteria</taxon>
        <taxon>Pseudomonadati</taxon>
        <taxon>Pseudomonadota</taxon>
        <taxon>Alphaproteobacteria</taxon>
        <taxon>Acetobacterales</taxon>
        <taxon>Acetobacteraceae</taxon>
        <taxon>Pseudoroseomonas</taxon>
    </lineage>
</organism>
<accession>A0ABR7R9R8</accession>
<dbReference type="Pfam" id="PF13554">
    <property type="entry name" value="Phage_tail_terminator_5"/>
    <property type="match status" value="1"/>
</dbReference>
<dbReference type="Gene3D" id="3.30.2000.20">
    <property type="match status" value="1"/>
</dbReference>
<name>A0ABR7R9R8_9PROT</name>